<name>A0A1M7SXW1_9FIRM</name>
<dbReference type="EC" id="2.7.2.7" evidence="9"/>
<reference evidence="12" key="1">
    <citation type="submission" date="2016-12" db="EMBL/GenBank/DDBJ databases">
        <authorList>
            <person name="Varghese N."/>
            <person name="Submissions S."/>
        </authorList>
    </citation>
    <scope>NUCLEOTIDE SEQUENCE [LARGE SCALE GENOMIC DNA]</scope>
    <source>
        <strain evidence="12">DSM 11544</strain>
    </source>
</reference>
<evidence type="ECO:0000256" key="7">
    <source>
        <dbReference type="ARBA" id="ARBA00022840"/>
    </source>
</evidence>
<proteinExistence type="inferred from homology"/>
<protein>
    <recommendedName>
        <fullName evidence="9">Probable butyrate kinase</fullName>
        <shortName evidence="9">BK</shortName>
        <ecNumber evidence="9">2.7.2.7</ecNumber>
    </recommendedName>
    <alternativeName>
        <fullName evidence="9">Branched-chain carboxylic acid kinase</fullName>
    </alternativeName>
</protein>
<keyword evidence="6 9" id="KW-0418">Kinase</keyword>
<dbReference type="HAMAP" id="MF_00542">
    <property type="entry name" value="Butyrate_kinase"/>
    <property type="match status" value="1"/>
</dbReference>
<dbReference type="InterPro" id="IPR023865">
    <property type="entry name" value="Aliphatic_acid_kinase_CS"/>
</dbReference>
<dbReference type="PROSITE" id="PS01076">
    <property type="entry name" value="ACETATE_KINASE_2"/>
    <property type="match status" value="1"/>
</dbReference>
<evidence type="ECO:0000256" key="9">
    <source>
        <dbReference type="HAMAP-Rule" id="MF_00542"/>
    </source>
</evidence>
<dbReference type="InterPro" id="IPR043129">
    <property type="entry name" value="ATPase_NBD"/>
</dbReference>
<keyword evidence="7 9" id="KW-0067">ATP-binding</keyword>
<keyword evidence="5 9" id="KW-0547">Nucleotide-binding</keyword>
<dbReference type="PANTHER" id="PTHR21060:SF3">
    <property type="entry name" value="BUTYRATE KINASE 2-RELATED"/>
    <property type="match status" value="1"/>
</dbReference>
<evidence type="ECO:0000256" key="1">
    <source>
        <dbReference type="ARBA" id="ARBA00004496"/>
    </source>
</evidence>
<evidence type="ECO:0000313" key="11">
    <source>
        <dbReference type="EMBL" id="SHN63312.1"/>
    </source>
</evidence>
<dbReference type="InterPro" id="IPR011245">
    <property type="entry name" value="Butyrate_kin"/>
</dbReference>
<dbReference type="RefSeq" id="WP_072771841.1">
    <property type="nucleotide sequence ID" value="NZ_FRDN01000005.1"/>
</dbReference>
<evidence type="ECO:0000256" key="10">
    <source>
        <dbReference type="RuleBase" id="RU003835"/>
    </source>
</evidence>
<dbReference type="PIRSF" id="PIRSF036458">
    <property type="entry name" value="Butyrate_kin"/>
    <property type="match status" value="1"/>
</dbReference>
<dbReference type="GO" id="GO:0006083">
    <property type="term" value="P:acetate metabolic process"/>
    <property type="evidence" value="ECO:0007669"/>
    <property type="project" value="TreeGrafter"/>
</dbReference>
<comment type="subcellular location">
    <subcellularLocation>
        <location evidence="1 9">Cytoplasm</location>
    </subcellularLocation>
</comment>
<comment type="catalytic activity">
    <reaction evidence="8 9">
        <text>butanoate + ATP = butanoyl phosphate + ADP</text>
        <dbReference type="Rhea" id="RHEA:13585"/>
        <dbReference type="ChEBI" id="CHEBI:17968"/>
        <dbReference type="ChEBI" id="CHEBI:30616"/>
        <dbReference type="ChEBI" id="CHEBI:58079"/>
        <dbReference type="ChEBI" id="CHEBI:456216"/>
        <dbReference type="EC" id="2.7.2.7"/>
    </reaction>
</comment>
<evidence type="ECO:0000256" key="2">
    <source>
        <dbReference type="ARBA" id="ARBA00008748"/>
    </source>
</evidence>
<accession>A0A1M7SXW1</accession>
<comment type="similarity">
    <text evidence="2 9 10">Belongs to the acetokinase family.</text>
</comment>
<evidence type="ECO:0000313" key="12">
    <source>
        <dbReference type="Proteomes" id="UP000184010"/>
    </source>
</evidence>
<dbReference type="PRINTS" id="PR00471">
    <property type="entry name" value="ACETATEKNASE"/>
</dbReference>
<sequence>MSKQNTFILAINPGSTSTKVAVFENETKIFSRTIVHAAEDLQDFPEIPDQLGYRKTMILQALREGGIALEQITAFVGRGGGLNPCQGGTYLVQGLLLEHARTCHTARHPAALGAVLAHELAGEYGKKAYIVDPPDVDEFEPVARITGLKTVCRQSRFHALNQKEVGRRAAADLGKAYEEINLVIVHMGGGISVTAHKQGKAVDSTDTINGDGPMAPTRAGQLPAADLAALCYSGRYTEREIGQLIVKNGGLVDHLGTSDVLEVKERIQQEDARAALIYEALAYQIGKAVGAYAAVLHGEVAAVVLTGGIARDQDLVGRISEMVRYIGPVMVYPGEFEMEALANGVLRVLAGQEQAKEYDGIPPWNGFKVQEESL</sequence>
<keyword evidence="12" id="KW-1185">Reference proteome</keyword>
<dbReference type="PANTHER" id="PTHR21060">
    <property type="entry name" value="ACETATE KINASE"/>
    <property type="match status" value="1"/>
</dbReference>
<gene>
    <name evidence="9" type="primary">buk</name>
    <name evidence="11" type="ORF">SAMN02745215_01293</name>
</gene>
<evidence type="ECO:0000256" key="5">
    <source>
        <dbReference type="ARBA" id="ARBA00022741"/>
    </source>
</evidence>
<dbReference type="Gene3D" id="3.30.420.40">
    <property type="match status" value="2"/>
</dbReference>
<keyword evidence="4 9" id="KW-0808">Transferase</keyword>
<dbReference type="InterPro" id="IPR000890">
    <property type="entry name" value="Aliphatic_acid_kin_short-chain"/>
</dbReference>
<dbReference type="GO" id="GO:0047761">
    <property type="term" value="F:butyrate kinase activity"/>
    <property type="evidence" value="ECO:0007669"/>
    <property type="project" value="UniProtKB-UniRule"/>
</dbReference>
<dbReference type="SUPFAM" id="SSF53067">
    <property type="entry name" value="Actin-like ATPase domain"/>
    <property type="match status" value="2"/>
</dbReference>
<keyword evidence="3 9" id="KW-0963">Cytoplasm</keyword>
<dbReference type="Proteomes" id="UP000184010">
    <property type="component" value="Unassembled WGS sequence"/>
</dbReference>
<evidence type="ECO:0000256" key="8">
    <source>
        <dbReference type="ARBA" id="ARBA00048596"/>
    </source>
</evidence>
<dbReference type="NCBIfam" id="NF002834">
    <property type="entry name" value="PRK03011.1-5"/>
    <property type="match status" value="1"/>
</dbReference>
<dbReference type="CDD" id="cd24011">
    <property type="entry name" value="ASKHA_NBD_BK"/>
    <property type="match status" value="1"/>
</dbReference>
<dbReference type="Pfam" id="PF00871">
    <property type="entry name" value="Acetate_kinase"/>
    <property type="match status" value="1"/>
</dbReference>
<dbReference type="AlphaFoldDB" id="A0A1M7SXW1"/>
<dbReference type="GO" id="GO:0008776">
    <property type="term" value="F:acetate kinase activity"/>
    <property type="evidence" value="ECO:0007669"/>
    <property type="project" value="TreeGrafter"/>
</dbReference>
<evidence type="ECO:0000256" key="6">
    <source>
        <dbReference type="ARBA" id="ARBA00022777"/>
    </source>
</evidence>
<dbReference type="GO" id="GO:0005737">
    <property type="term" value="C:cytoplasm"/>
    <property type="evidence" value="ECO:0007669"/>
    <property type="project" value="UniProtKB-SubCell"/>
</dbReference>
<dbReference type="EMBL" id="FRDN01000005">
    <property type="protein sequence ID" value="SHN63312.1"/>
    <property type="molecule type" value="Genomic_DNA"/>
</dbReference>
<evidence type="ECO:0000256" key="4">
    <source>
        <dbReference type="ARBA" id="ARBA00022679"/>
    </source>
</evidence>
<evidence type="ECO:0000256" key="3">
    <source>
        <dbReference type="ARBA" id="ARBA00022490"/>
    </source>
</evidence>
<dbReference type="NCBIfam" id="TIGR02707">
    <property type="entry name" value="butyr_kinase"/>
    <property type="match status" value="1"/>
</dbReference>
<dbReference type="GO" id="GO:0005524">
    <property type="term" value="F:ATP binding"/>
    <property type="evidence" value="ECO:0007669"/>
    <property type="project" value="UniProtKB-KW"/>
</dbReference>
<dbReference type="STRING" id="1121395.SAMN02745215_01293"/>
<organism evidence="11 12">
    <name type="scientific">Desulfitobacterium chlororespirans DSM 11544</name>
    <dbReference type="NCBI Taxonomy" id="1121395"/>
    <lineage>
        <taxon>Bacteria</taxon>
        <taxon>Bacillati</taxon>
        <taxon>Bacillota</taxon>
        <taxon>Clostridia</taxon>
        <taxon>Eubacteriales</taxon>
        <taxon>Desulfitobacteriaceae</taxon>
        <taxon>Desulfitobacterium</taxon>
    </lineage>
</organism>
<dbReference type="PROSITE" id="PS01075">
    <property type="entry name" value="ACETATE_KINASE_1"/>
    <property type="match status" value="1"/>
</dbReference>